<feature type="region of interest" description="Disordered" evidence="1">
    <location>
        <begin position="124"/>
        <end position="152"/>
    </location>
</feature>
<dbReference type="OrthoDB" id="5824934at2759"/>
<keyword evidence="3" id="KW-1185">Reference proteome</keyword>
<reference evidence="4" key="1">
    <citation type="submission" date="2017-02" db="UniProtKB">
        <authorList>
            <consortium name="WormBaseParasite"/>
        </authorList>
    </citation>
    <scope>IDENTIFICATION</scope>
</reference>
<dbReference type="WBParaSite" id="EVEC_0001175501-mRNA-1">
    <property type="protein sequence ID" value="EVEC_0001175501-mRNA-1"/>
    <property type="gene ID" value="EVEC_0001175501"/>
</dbReference>
<reference evidence="2 3" key="2">
    <citation type="submission" date="2018-10" db="EMBL/GenBank/DDBJ databases">
        <authorList>
            <consortium name="Pathogen Informatics"/>
        </authorList>
    </citation>
    <scope>NUCLEOTIDE SEQUENCE [LARGE SCALE GENOMIC DNA]</scope>
</reference>
<name>A0A0N4VLI7_ENTVE</name>
<evidence type="ECO:0000256" key="1">
    <source>
        <dbReference type="SAM" id="MobiDB-lite"/>
    </source>
</evidence>
<organism evidence="4">
    <name type="scientific">Enterobius vermicularis</name>
    <name type="common">Human pinworm</name>
    <dbReference type="NCBI Taxonomy" id="51028"/>
    <lineage>
        <taxon>Eukaryota</taxon>
        <taxon>Metazoa</taxon>
        <taxon>Ecdysozoa</taxon>
        <taxon>Nematoda</taxon>
        <taxon>Chromadorea</taxon>
        <taxon>Rhabditida</taxon>
        <taxon>Spirurina</taxon>
        <taxon>Oxyuridomorpha</taxon>
        <taxon>Oxyuroidea</taxon>
        <taxon>Oxyuridae</taxon>
        <taxon>Enterobius</taxon>
    </lineage>
</organism>
<accession>A0A0N4VLI7</accession>
<dbReference type="EMBL" id="UXUI01011496">
    <property type="protein sequence ID" value="VDD96282.1"/>
    <property type="molecule type" value="Genomic_DNA"/>
</dbReference>
<proteinExistence type="predicted"/>
<evidence type="ECO:0000313" key="2">
    <source>
        <dbReference type="EMBL" id="VDD96282.1"/>
    </source>
</evidence>
<feature type="compositionally biased region" description="Low complexity" evidence="1">
    <location>
        <begin position="130"/>
        <end position="152"/>
    </location>
</feature>
<sequence length="163" mass="18208">MTLLKKFEHRVERVCIVDKPVDYPFLPDSFFSYMAKKMPKLQFIYLRQIDLEKINRGTVVELAQHGALKKVIVHGCRNYEVLQDFQNLPQLLVVKGEIVGLKAMLGDLDFDECEAATFSKTLSTVEEMSEGSSTPTTSSSNDVSSSTKLDSSCPALQNGVVIE</sequence>
<dbReference type="STRING" id="51028.A0A0N4VLI7"/>
<evidence type="ECO:0000313" key="4">
    <source>
        <dbReference type="WBParaSite" id="EVEC_0001175501-mRNA-1"/>
    </source>
</evidence>
<evidence type="ECO:0000313" key="3">
    <source>
        <dbReference type="Proteomes" id="UP000274131"/>
    </source>
</evidence>
<protein>
    <submittedName>
        <fullName evidence="4">Phosducin domain-containing protein</fullName>
    </submittedName>
</protein>
<gene>
    <name evidence="2" type="ORF">EVEC_LOCUS11033</name>
</gene>
<dbReference type="Proteomes" id="UP000274131">
    <property type="component" value="Unassembled WGS sequence"/>
</dbReference>
<dbReference type="AlphaFoldDB" id="A0A0N4VLI7"/>